<organism evidence="3 4">
    <name type="scientific">Streptomyces albiaxialis</name>
    <dbReference type="NCBI Taxonomy" id="329523"/>
    <lineage>
        <taxon>Bacteria</taxon>
        <taxon>Bacillati</taxon>
        <taxon>Actinomycetota</taxon>
        <taxon>Actinomycetes</taxon>
        <taxon>Kitasatosporales</taxon>
        <taxon>Streptomycetaceae</taxon>
        <taxon>Streptomyces</taxon>
    </lineage>
</organism>
<protein>
    <recommendedName>
        <fullName evidence="5">Lipoprotein</fullName>
    </recommendedName>
</protein>
<evidence type="ECO:0000313" key="4">
    <source>
        <dbReference type="Proteomes" id="UP001500016"/>
    </source>
</evidence>
<reference evidence="4" key="1">
    <citation type="journal article" date="2019" name="Int. J. Syst. Evol. Microbiol.">
        <title>The Global Catalogue of Microorganisms (GCM) 10K type strain sequencing project: providing services to taxonomists for standard genome sequencing and annotation.</title>
        <authorList>
            <consortium name="The Broad Institute Genomics Platform"/>
            <consortium name="The Broad Institute Genome Sequencing Center for Infectious Disease"/>
            <person name="Wu L."/>
            <person name="Ma J."/>
        </authorList>
    </citation>
    <scope>NUCLEOTIDE SEQUENCE [LARGE SCALE GENOMIC DNA]</scope>
    <source>
        <strain evidence="4">JCM 15478</strain>
    </source>
</reference>
<proteinExistence type="predicted"/>
<evidence type="ECO:0000256" key="2">
    <source>
        <dbReference type="SAM" id="SignalP"/>
    </source>
</evidence>
<evidence type="ECO:0000313" key="3">
    <source>
        <dbReference type="EMBL" id="GAA2091113.1"/>
    </source>
</evidence>
<dbReference type="EMBL" id="BAAAPE010000013">
    <property type="protein sequence ID" value="GAA2091113.1"/>
    <property type="molecule type" value="Genomic_DNA"/>
</dbReference>
<name>A0ABP5I4A6_9ACTN</name>
<evidence type="ECO:0008006" key="5">
    <source>
        <dbReference type="Google" id="ProtNLM"/>
    </source>
</evidence>
<keyword evidence="4" id="KW-1185">Reference proteome</keyword>
<feature type="region of interest" description="Disordered" evidence="1">
    <location>
        <begin position="32"/>
        <end position="100"/>
    </location>
</feature>
<feature type="compositionally biased region" description="Low complexity" evidence="1">
    <location>
        <begin position="76"/>
        <end position="88"/>
    </location>
</feature>
<accession>A0ABP5I4A6</accession>
<dbReference type="PROSITE" id="PS51257">
    <property type="entry name" value="PROKAR_LIPOPROTEIN"/>
    <property type="match status" value="1"/>
</dbReference>
<feature type="signal peptide" evidence="2">
    <location>
        <begin position="1"/>
        <end position="20"/>
    </location>
</feature>
<feature type="compositionally biased region" description="Gly residues" evidence="1">
    <location>
        <begin position="63"/>
        <end position="75"/>
    </location>
</feature>
<sequence>MRIRRAIGAVALVLATTALAGCADDPKDKAFGGLGDMDGIPTGAPSGLPSAPSDLPSLDGPGTSSGGLDGGGTGGSTDLPTSPSTPSSAPTYNPSAIGEVNGENCRYSRATSQIKYDVDISNSSTDQSFTYRISVQFKIGSSPDSSVATVPIGTDYETVTVGPGGDRTLTMDQTHSTNQGLRFSCQVMTATKSPS</sequence>
<dbReference type="Proteomes" id="UP001500016">
    <property type="component" value="Unassembled WGS sequence"/>
</dbReference>
<evidence type="ECO:0000256" key="1">
    <source>
        <dbReference type="SAM" id="MobiDB-lite"/>
    </source>
</evidence>
<dbReference type="RefSeq" id="WP_344532120.1">
    <property type="nucleotide sequence ID" value="NZ_BAAAPE010000013.1"/>
</dbReference>
<comment type="caution">
    <text evidence="3">The sequence shown here is derived from an EMBL/GenBank/DDBJ whole genome shotgun (WGS) entry which is preliminary data.</text>
</comment>
<gene>
    <name evidence="3" type="ORF">GCM10009801_56570</name>
</gene>
<feature type="chain" id="PRO_5046492290" description="Lipoprotein" evidence="2">
    <location>
        <begin position="21"/>
        <end position="195"/>
    </location>
</feature>
<keyword evidence="2" id="KW-0732">Signal</keyword>